<keyword evidence="3" id="KW-0602">Photosynthesis</keyword>
<keyword evidence="4" id="KW-0934">Plastid</keyword>
<organism evidence="6">
    <name type="scientific">Cladocopium goreaui</name>
    <dbReference type="NCBI Taxonomy" id="2562237"/>
    <lineage>
        <taxon>Eukaryota</taxon>
        <taxon>Sar</taxon>
        <taxon>Alveolata</taxon>
        <taxon>Dinophyceae</taxon>
        <taxon>Suessiales</taxon>
        <taxon>Symbiodiniaceae</taxon>
        <taxon>Cladocopium</taxon>
    </lineage>
</organism>
<evidence type="ECO:0000313" key="6">
    <source>
        <dbReference type="EMBL" id="CAI4011313.1"/>
    </source>
</evidence>
<protein>
    <submittedName>
        <fullName evidence="8">Light-harvesting complex I LH38 protein</fullName>
    </submittedName>
</protein>
<feature type="signal peptide" evidence="5">
    <location>
        <begin position="1"/>
        <end position="20"/>
    </location>
</feature>
<dbReference type="EMBL" id="CAMXCT020005079">
    <property type="protein sequence ID" value="CAL1164688.1"/>
    <property type="molecule type" value="Genomic_DNA"/>
</dbReference>
<dbReference type="GO" id="GO:0009507">
    <property type="term" value="C:chloroplast"/>
    <property type="evidence" value="ECO:0007669"/>
    <property type="project" value="UniProtKB-SubCell"/>
</dbReference>
<dbReference type="AlphaFoldDB" id="A0A9P1DME0"/>
<feature type="chain" id="PRO_5043271473" evidence="5">
    <location>
        <begin position="21"/>
        <end position="1049"/>
    </location>
</feature>
<sequence>MAPAASRFAATGLALGLASTFVVPSTPSTKPVGTVGALRGAAVETNPTVKSTHLAALAAASVSLAAVGAGVRRTSTKATFQPSQQIGASEPLGFFDPLEFTKVGDEQGFRKLRTSEIKHGRLAMMASIGLVAQHYWKLPGFENLPSGFSVLGTQEGLLGLFALFLVSGCLENSWREDPNGAKEPGNFGDPFGLQMYTQDMRMKELNNGRMAMISVLGIFAAEMVSGKDAIQQFGLQALGRGQLRSSGSSFTGKTSAQSAQSQFVTRRAFQPSQQIGASEPLGFFDPLEFTKVGDEQGFRKLRTSEIKHGRLAMMASIGLVAQHYWKLPGFENLPSGFSILGTQEGLLGLFALFLVSGCLENSWREDPNGAKEPGNFGDPFGLQMYTQDMRMKELNNGRMAMISVLGIFAAEMVSGKDAIQQFGLQALGRGQLRSSGSSFTGKTSAQSAQSQFVTRRAFQPSQQIGASEPLGFFDPLEFTKVGDEQGFRKLRTSEIKHGRLAMMASIGLVAQHYWKLPGFENLPSGFSILGTQEGLLGLFALFLVSGCLENSWREDPNGAKEPGNFGDPFGLQMYTQDMRMKELNNGRMAMISVLGIFAAEMVSGKDAIQQFGLQALGRGQLRSSGSSFTGKTSAQSAQSQFVTRRAFQPSQQIGASEPLGFFDPLEFTKVGDEQGFRKLRTSEIKHGRLAMMASIGLVAQHYWKLPGFENLPSGFSVLGTQEGLLGLFALFLVSGCLENSWREDPNGAKEPGNFGDPFGLQMYTQDMRMKELNNGRMAMISVLGIFAAEMVSGKDAIQQFGLQALGRGQLRSSGSSFTGKTSAQSAQSQFVTRRAFQPSQQIGASEPLGFFDPLEFTKVGDEQGFRKLRTSEIKHGRLAMMASIGLVAQHYWKLPGFENLPSGFSVLGTQEGLLGLFALFLVSGCLENSWREDPNGAKEPGNFGDPFGLQMYTQDMRMKELNNGRMAMISVLGIFAAEMVSGKDAIQQFGLQALGRGQLRSSGSSFTGKTSAQSAQSQFVTRRAFQPSQQIGASEPLGFFDPLEFTNLF</sequence>
<evidence type="ECO:0000256" key="4">
    <source>
        <dbReference type="ARBA" id="ARBA00022640"/>
    </source>
</evidence>
<dbReference type="EMBL" id="CAMXCT030005079">
    <property type="protein sequence ID" value="CAL4798625.1"/>
    <property type="molecule type" value="Genomic_DNA"/>
</dbReference>
<dbReference type="InterPro" id="IPR001344">
    <property type="entry name" value="Chloro_AB-bd_pln"/>
</dbReference>
<proteinExistence type="predicted"/>
<keyword evidence="9" id="KW-1185">Reference proteome</keyword>
<dbReference type="Gene3D" id="1.10.3460.10">
    <property type="entry name" value="Chlorophyll a/b binding protein domain"/>
    <property type="match status" value="5"/>
</dbReference>
<dbReference type="EMBL" id="CAMXCT010005079">
    <property type="protein sequence ID" value="CAI4011313.1"/>
    <property type="molecule type" value="Genomic_DNA"/>
</dbReference>
<accession>A0A9P1DME0</accession>
<comment type="caution">
    <text evidence="6">The sequence shown here is derived from an EMBL/GenBank/DDBJ whole genome shotgun (WGS) entry which is preliminary data.</text>
</comment>
<evidence type="ECO:0000313" key="9">
    <source>
        <dbReference type="Proteomes" id="UP001152797"/>
    </source>
</evidence>
<evidence type="ECO:0000256" key="3">
    <source>
        <dbReference type="ARBA" id="ARBA00022531"/>
    </source>
</evidence>
<reference evidence="7" key="2">
    <citation type="submission" date="2024-04" db="EMBL/GenBank/DDBJ databases">
        <authorList>
            <person name="Chen Y."/>
            <person name="Shah S."/>
            <person name="Dougan E. K."/>
            <person name="Thang M."/>
            <person name="Chan C."/>
        </authorList>
    </citation>
    <scope>NUCLEOTIDE SEQUENCE [LARGE SCALE GENOMIC DNA]</scope>
</reference>
<dbReference type="PANTHER" id="PTHR21649">
    <property type="entry name" value="CHLOROPHYLL A/B BINDING PROTEIN"/>
    <property type="match status" value="1"/>
</dbReference>
<dbReference type="GO" id="GO:0009765">
    <property type="term" value="P:photosynthesis, light harvesting"/>
    <property type="evidence" value="ECO:0007669"/>
    <property type="project" value="InterPro"/>
</dbReference>
<comment type="subcellular location">
    <subcellularLocation>
        <location evidence="1">Plastid</location>
        <location evidence="1">Chloroplast</location>
    </subcellularLocation>
</comment>
<dbReference type="OrthoDB" id="423598at2759"/>
<reference evidence="6" key="1">
    <citation type="submission" date="2022-10" db="EMBL/GenBank/DDBJ databases">
        <authorList>
            <person name="Chen Y."/>
            <person name="Dougan E. K."/>
            <person name="Chan C."/>
            <person name="Rhodes N."/>
            <person name="Thang M."/>
        </authorList>
    </citation>
    <scope>NUCLEOTIDE SEQUENCE</scope>
</reference>
<dbReference type="GO" id="GO:0016020">
    <property type="term" value="C:membrane"/>
    <property type="evidence" value="ECO:0007669"/>
    <property type="project" value="InterPro"/>
</dbReference>
<evidence type="ECO:0000313" key="7">
    <source>
        <dbReference type="EMBL" id="CAL1164688.1"/>
    </source>
</evidence>
<dbReference type="InterPro" id="IPR022796">
    <property type="entry name" value="Chloroa_b-bind"/>
</dbReference>
<dbReference type="SUPFAM" id="SSF103511">
    <property type="entry name" value="Chlorophyll a-b binding protein"/>
    <property type="match status" value="5"/>
</dbReference>
<gene>
    <name evidence="6" type="ORF">C1SCF055_LOCUS36491</name>
</gene>
<evidence type="ECO:0000313" key="8">
    <source>
        <dbReference type="EMBL" id="CAL4798625.1"/>
    </source>
</evidence>
<keyword evidence="2" id="KW-0150">Chloroplast</keyword>
<evidence type="ECO:0000256" key="2">
    <source>
        <dbReference type="ARBA" id="ARBA00022528"/>
    </source>
</evidence>
<dbReference type="Pfam" id="PF00504">
    <property type="entry name" value="Chloroa_b-bind"/>
    <property type="match status" value="5"/>
</dbReference>
<dbReference type="Proteomes" id="UP001152797">
    <property type="component" value="Unassembled WGS sequence"/>
</dbReference>
<evidence type="ECO:0000256" key="1">
    <source>
        <dbReference type="ARBA" id="ARBA00004229"/>
    </source>
</evidence>
<name>A0A9P1DME0_9DINO</name>
<evidence type="ECO:0000256" key="5">
    <source>
        <dbReference type="SAM" id="SignalP"/>
    </source>
</evidence>
<keyword evidence="5" id="KW-0732">Signal</keyword>